<dbReference type="OrthoDB" id="205514at2759"/>
<dbReference type="Gene3D" id="1.10.150.110">
    <property type="entry name" value="DNA polymerase beta, N-terminal domain-like"/>
    <property type="match status" value="1"/>
</dbReference>
<dbReference type="RefSeq" id="XP_040726202.1">
    <property type="nucleotide sequence ID" value="XM_040867145.1"/>
</dbReference>
<keyword evidence="5" id="KW-0808">Transferase</keyword>
<dbReference type="InterPro" id="IPR027421">
    <property type="entry name" value="DNA_pol_lamdba_lyase_dom_sf"/>
</dbReference>
<dbReference type="Pfam" id="PF10391">
    <property type="entry name" value="DNA_pol_lambd_f"/>
    <property type="match status" value="1"/>
</dbReference>
<evidence type="ECO:0000256" key="4">
    <source>
        <dbReference type="ARBA" id="ARBA00049244"/>
    </source>
</evidence>
<dbReference type="InterPro" id="IPR018944">
    <property type="entry name" value="DNA_pol_lambd_fingers_domain"/>
</dbReference>
<dbReference type="SUPFAM" id="SSF81301">
    <property type="entry name" value="Nucleotidyltransferase"/>
    <property type="match status" value="1"/>
</dbReference>
<dbReference type="GO" id="GO:0003887">
    <property type="term" value="F:DNA-directed DNA polymerase activity"/>
    <property type="evidence" value="ECO:0007669"/>
    <property type="project" value="UniProtKB-UniRule"/>
</dbReference>
<protein>
    <recommendedName>
        <fullName evidence="5">DNA polymerase</fullName>
        <ecNumber evidence="5">2.7.7.7</ecNumber>
    </recommendedName>
</protein>
<gene>
    <name evidence="7" type="ORF">BCR37DRAFT_334567</name>
</gene>
<evidence type="ECO:0000256" key="1">
    <source>
        <dbReference type="ARBA" id="ARBA00022763"/>
    </source>
</evidence>
<keyword evidence="5" id="KW-0539">Nucleus</keyword>
<dbReference type="Proteomes" id="UP000193685">
    <property type="component" value="Unassembled WGS sequence"/>
</dbReference>
<dbReference type="PANTHER" id="PTHR11276">
    <property type="entry name" value="DNA POLYMERASE TYPE-X FAMILY MEMBER"/>
    <property type="match status" value="1"/>
</dbReference>
<dbReference type="OMA" id="ERDVFDW"/>
<dbReference type="PANTHER" id="PTHR11276:SF29">
    <property type="entry name" value="DNA POLYMERASE TYPE-X FAMILY PROTEIN POL4"/>
    <property type="match status" value="1"/>
</dbReference>
<keyword evidence="1 5" id="KW-0227">DNA damage</keyword>
<dbReference type="GeneID" id="63783744"/>
<keyword evidence="2 5" id="KW-0239">DNA-directed DNA polymerase</keyword>
<dbReference type="STRING" id="56484.A0A1Y2FK01"/>
<dbReference type="PRINTS" id="PR00870">
    <property type="entry name" value="DNAPOLXBETA"/>
</dbReference>
<dbReference type="FunFam" id="1.10.150.110:FF:000005">
    <property type="entry name" value="DNA polymerase POL4"/>
    <property type="match status" value="1"/>
</dbReference>
<organism evidence="7 8">
    <name type="scientific">Protomyces lactucae-debilis</name>
    <dbReference type="NCBI Taxonomy" id="2754530"/>
    <lineage>
        <taxon>Eukaryota</taxon>
        <taxon>Fungi</taxon>
        <taxon>Dikarya</taxon>
        <taxon>Ascomycota</taxon>
        <taxon>Taphrinomycotina</taxon>
        <taxon>Taphrinomycetes</taxon>
        <taxon>Taphrinales</taxon>
        <taxon>Protomycetaceae</taxon>
        <taxon>Protomyces</taxon>
    </lineage>
</organism>
<comment type="subcellular location">
    <subcellularLocation>
        <location evidence="5">Nucleus</location>
    </subcellularLocation>
</comment>
<dbReference type="Pfam" id="PF14716">
    <property type="entry name" value="HHH_8"/>
    <property type="match status" value="1"/>
</dbReference>
<reference evidence="7 8" key="1">
    <citation type="submission" date="2016-07" db="EMBL/GenBank/DDBJ databases">
        <title>Pervasive Adenine N6-methylation of Active Genes in Fungi.</title>
        <authorList>
            <consortium name="DOE Joint Genome Institute"/>
            <person name="Mondo S.J."/>
            <person name="Dannebaum R.O."/>
            <person name="Kuo R.C."/>
            <person name="Labutti K."/>
            <person name="Haridas S."/>
            <person name="Kuo A."/>
            <person name="Salamov A."/>
            <person name="Ahrendt S.R."/>
            <person name="Lipzen A."/>
            <person name="Sullivan W."/>
            <person name="Andreopoulos W.B."/>
            <person name="Clum A."/>
            <person name="Lindquist E."/>
            <person name="Daum C."/>
            <person name="Ramamoorthy G.K."/>
            <person name="Gryganskyi A."/>
            <person name="Culley D."/>
            <person name="Magnuson J.K."/>
            <person name="James T.Y."/>
            <person name="O'Malley M.A."/>
            <person name="Stajich J.E."/>
            <person name="Spatafora J.W."/>
            <person name="Visel A."/>
            <person name="Grigoriev I.V."/>
        </authorList>
    </citation>
    <scope>NUCLEOTIDE SEQUENCE [LARGE SCALE GENOMIC DNA]</scope>
    <source>
        <strain evidence="7 8">12-1054</strain>
    </source>
</reference>
<evidence type="ECO:0000313" key="7">
    <source>
        <dbReference type="EMBL" id="ORY83907.1"/>
    </source>
</evidence>
<keyword evidence="5" id="KW-0548">Nucleotidyltransferase</keyword>
<dbReference type="Gene3D" id="1.10.150.20">
    <property type="entry name" value="5' to 3' exonuclease, C-terminal subdomain"/>
    <property type="match status" value="1"/>
</dbReference>
<evidence type="ECO:0000256" key="3">
    <source>
        <dbReference type="ARBA" id="ARBA00023204"/>
    </source>
</evidence>
<comment type="catalytic activity">
    <reaction evidence="4 5">
        <text>DNA(n) + a 2'-deoxyribonucleoside 5'-triphosphate = DNA(n+1) + diphosphate</text>
        <dbReference type="Rhea" id="RHEA:22508"/>
        <dbReference type="Rhea" id="RHEA-COMP:17339"/>
        <dbReference type="Rhea" id="RHEA-COMP:17340"/>
        <dbReference type="ChEBI" id="CHEBI:33019"/>
        <dbReference type="ChEBI" id="CHEBI:61560"/>
        <dbReference type="ChEBI" id="CHEBI:173112"/>
        <dbReference type="EC" id="2.7.7.7"/>
    </reaction>
</comment>
<accession>A0A1Y2FK01</accession>
<keyword evidence="3 5" id="KW-0234">DNA repair</keyword>
<dbReference type="PRINTS" id="PR00869">
    <property type="entry name" value="DNAPOLX"/>
</dbReference>
<comment type="caution">
    <text evidence="7">The sequence shown here is derived from an EMBL/GenBank/DDBJ whole genome shotgun (WGS) entry which is preliminary data.</text>
</comment>
<dbReference type="InterPro" id="IPR037160">
    <property type="entry name" value="DNA_Pol_thumb_sf"/>
</dbReference>
<dbReference type="GO" id="GO:0005634">
    <property type="term" value="C:nucleus"/>
    <property type="evidence" value="ECO:0007669"/>
    <property type="project" value="UniProtKB-SubCell"/>
</dbReference>
<dbReference type="SUPFAM" id="SSF81585">
    <property type="entry name" value="PsbU/PolX domain-like"/>
    <property type="match status" value="1"/>
</dbReference>
<proteinExistence type="inferred from homology"/>
<comment type="similarity">
    <text evidence="5">Belongs to the DNA polymerase type-X family.</text>
</comment>
<dbReference type="SUPFAM" id="SSF47802">
    <property type="entry name" value="DNA polymerase beta, N-terminal domain-like"/>
    <property type="match status" value="1"/>
</dbReference>
<dbReference type="SMART" id="SM00483">
    <property type="entry name" value="POLXc"/>
    <property type="match status" value="1"/>
</dbReference>
<dbReference type="InterPro" id="IPR010996">
    <property type="entry name" value="HHH_MUS81"/>
</dbReference>
<evidence type="ECO:0000256" key="5">
    <source>
        <dbReference type="RuleBase" id="RU366014"/>
    </source>
</evidence>
<sequence>RNKYACQRRSPLICPNQALVDLLRNLKLKWQIEDDERRVRAYSTAIASIKAYPIKIQTGEEIMELEGCGPSFLKRVCEFIQNGSIKEVNEAWQSEALLTKFTFWNVHGLGAKGISLWYNERGYRSLNDAISSNWDALTRPQQIGVKYYDDFLLMIDRREVDIIVKIVHDVAQEVLGQSSPVSSTCCGGYRRGKAQSGDVDVVLTHVSIKDTAQALRSIVQKLESTLFVQEVISERHERDGSKQHLSGYAVGLVVCRLPEGIEKAKQKLPMRRLDIIVARPDNYISAILGWSGSITFERDLRLHARNTLGINFDSTGL</sequence>
<dbReference type="EC" id="2.7.7.7" evidence="5"/>
<comment type="function">
    <text evidence="5">DNA polymerase that functions in several pathways of DNA repair. Involved in base excision repair (BER) responsible for repair of lesions that give rise to abasic (AP) sites in DNA. Also contributes to DNA double-strand break repair by non-homologous end joining and homologous recombination. Has both template-dependent and template-independent (terminal transferase) DNA polymerase activities. Has also a 5'-deoxyribose-5-phosphate lyase (dRP lyase) activity.</text>
</comment>
<dbReference type="InterPro" id="IPR043519">
    <property type="entry name" value="NT_sf"/>
</dbReference>
<dbReference type="InterPro" id="IPR028207">
    <property type="entry name" value="DNA_pol_B_palm_palm"/>
</dbReference>
<dbReference type="Gene3D" id="3.30.460.10">
    <property type="entry name" value="Beta Polymerase, domain 2"/>
    <property type="match status" value="1"/>
</dbReference>
<dbReference type="InterPro" id="IPR002054">
    <property type="entry name" value="DNA-dir_DNA_pol_X"/>
</dbReference>
<dbReference type="AlphaFoldDB" id="A0A1Y2FK01"/>
<dbReference type="InterPro" id="IPR002008">
    <property type="entry name" value="DNA_pol_X_beta-like"/>
</dbReference>
<feature type="non-terminal residue" evidence="7">
    <location>
        <position position="317"/>
    </location>
</feature>
<evidence type="ECO:0000259" key="6">
    <source>
        <dbReference type="SMART" id="SM00483"/>
    </source>
</evidence>
<dbReference type="GO" id="GO:0003677">
    <property type="term" value="F:DNA binding"/>
    <property type="evidence" value="ECO:0007669"/>
    <property type="project" value="UniProtKB-UniRule"/>
</dbReference>
<feature type="domain" description="DNA-directed DNA polymerase X" evidence="6">
    <location>
        <begin position="14"/>
        <end position="317"/>
    </location>
</feature>
<keyword evidence="8" id="KW-1185">Reference proteome</keyword>
<dbReference type="InterPro" id="IPR022312">
    <property type="entry name" value="DNA_pol_X"/>
</dbReference>
<dbReference type="GO" id="GO:0006303">
    <property type="term" value="P:double-strand break repair via nonhomologous end joining"/>
    <property type="evidence" value="ECO:0007669"/>
    <property type="project" value="TreeGrafter"/>
</dbReference>
<dbReference type="Pfam" id="PF14792">
    <property type="entry name" value="DNA_pol_B_palm"/>
    <property type="match status" value="1"/>
</dbReference>
<dbReference type="Gene3D" id="3.30.210.10">
    <property type="entry name" value="DNA polymerase, thumb domain"/>
    <property type="match status" value="1"/>
</dbReference>
<dbReference type="GO" id="GO:0046872">
    <property type="term" value="F:metal ion binding"/>
    <property type="evidence" value="ECO:0007669"/>
    <property type="project" value="UniProtKB-UniRule"/>
</dbReference>
<evidence type="ECO:0000256" key="2">
    <source>
        <dbReference type="ARBA" id="ARBA00022932"/>
    </source>
</evidence>
<feature type="non-terminal residue" evidence="7">
    <location>
        <position position="1"/>
    </location>
</feature>
<evidence type="ECO:0000313" key="8">
    <source>
        <dbReference type="Proteomes" id="UP000193685"/>
    </source>
</evidence>
<dbReference type="EMBL" id="MCFI01000007">
    <property type="protein sequence ID" value="ORY83907.1"/>
    <property type="molecule type" value="Genomic_DNA"/>
</dbReference>
<name>A0A1Y2FK01_PROLT</name>